<dbReference type="EMBL" id="QYBC01000003">
    <property type="protein sequence ID" value="RYB06589.1"/>
    <property type="molecule type" value="Genomic_DNA"/>
</dbReference>
<evidence type="ECO:0000313" key="4">
    <source>
        <dbReference type="EMBL" id="RYB06589.1"/>
    </source>
</evidence>
<evidence type="ECO:0000256" key="2">
    <source>
        <dbReference type="ARBA" id="ARBA00007637"/>
    </source>
</evidence>
<reference evidence="4 5" key="1">
    <citation type="submission" date="2018-09" db="EMBL/GenBank/DDBJ databases">
        <authorList>
            <person name="Grouzdev D.S."/>
            <person name="Krutkina M.S."/>
        </authorList>
    </citation>
    <scope>NUCLEOTIDE SEQUENCE [LARGE SCALE GENOMIC DNA]</scope>
    <source>
        <strain evidence="4 5">RmlP001</strain>
    </source>
</reference>
<dbReference type="Gene3D" id="3.40.50.720">
    <property type="entry name" value="NAD(P)-binding Rossmann-like Domain"/>
    <property type="match status" value="1"/>
</dbReference>
<evidence type="ECO:0000256" key="1">
    <source>
        <dbReference type="ARBA" id="ARBA00005125"/>
    </source>
</evidence>
<dbReference type="Proteomes" id="UP000289411">
    <property type="component" value="Unassembled WGS sequence"/>
</dbReference>
<reference evidence="4 5" key="2">
    <citation type="submission" date="2019-02" db="EMBL/GenBank/DDBJ databases">
        <title>'Lichenibacterium ramalinii' gen. nov. sp. nov., 'Lichenibacterium minor' gen. nov. sp. nov.</title>
        <authorList>
            <person name="Pankratov T."/>
        </authorList>
    </citation>
    <scope>NUCLEOTIDE SEQUENCE [LARGE SCALE GENOMIC DNA]</scope>
    <source>
        <strain evidence="4 5">RmlP001</strain>
    </source>
</reference>
<dbReference type="InterPro" id="IPR036291">
    <property type="entry name" value="NAD(P)-bd_dom_sf"/>
</dbReference>
<comment type="pathway">
    <text evidence="1">Bacterial outer membrane biogenesis; LPS O-antigen biosynthesis.</text>
</comment>
<dbReference type="AlphaFoldDB" id="A0A4Q2RHJ5"/>
<evidence type="ECO:0000313" key="5">
    <source>
        <dbReference type="Proteomes" id="UP000289411"/>
    </source>
</evidence>
<sequence>MTLLVTGATGFAMSVLARSWLDRDPAARAVVLDRAPPDAAALRYFAPVADRLTIVTADVTAPDSWRAALDQHDIRYVVHGATITPISRGSAAEAAREPEAERPLDIMEVNLMGTVRLLEWARGRPGLARFLYVSSGAVYRHHGPDSPGTPLPEDGYVAPKTLYGTSKLASELTVERYSALFGLPTVSARLSSVYGTMDRTTASRDFRHLPNRIAHLALRRPGPISANALDGIGDYIHVEDAARGLLALLMAPRLRHSVYNVALGEPVSLGDMIRWAGERVPGVRAETAPAGEADILQDSPSRGGMWGPYDISRIVAETGWRPRPMREAFHAYMHWIRAEGAWLTGVPDGRPTRGRAVD</sequence>
<dbReference type="InterPro" id="IPR001509">
    <property type="entry name" value="Epimerase_deHydtase"/>
</dbReference>
<dbReference type="SUPFAM" id="SSF51735">
    <property type="entry name" value="NAD(P)-binding Rossmann-fold domains"/>
    <property type="match status" value="1"/>
</dbReference>
<organism evidence="4 5">
    <name type="scientific">Lichenibacterium ramalinae</name>
    <dbReference type="NCBI Taxonomy" id="2316527"/>
    <lineage>
        <taxon>Bacteria</taxon>
        <taxon>Pseudomonadati</taxon>
        <taxon>Pseudomonadota</taxon>
        <taxon>Alphaproteobacteria</taxon>
        <taxon>Hyphomicrobiales</taxon>
        <taxon>Lichenihabitantaceae</taxon>
        <taxon>Lichenibacterium</taxon>
    </lineage>
</organism>
<dbReference type="PANTHER" id="PTHR43000">
    <property type="entry name" value="DTDP-D-GLUCOSE 4,6-DEHYDRATASE-RELATED"/>
    <property type="match status" value="1"/>
</dbReference>
<dbReference type="Pfam" id="PF01370">
    <property type="entry name" value="Epimerase"/>
    <property type="match status" value="1"/>
</dbReference>
<keyword evidence="5" id="KW-1185">Reference proteome</keyword>
<dbReference type="RefSeq" id="WP_129217946.1">
    <property type="nucleotide sequence ID" value="NZ_QYBC01000003.1"/>
</dbReference>
<feature type="domain" description="NAD-dependent epimerase/dehydratase" evidence="3">
    <location>
        <begin position="4"/>
        <end position="262"/>
    </location>
</feature>
<protein>
    <submittedName>
        <fullName evidence="4">NAD(P)-dependent oxidoreductase</fullName>
    </submittedName>
</protein>
<evidence type="ECO:0000259" key="3">
    <source>
        <dbReference type="Pfam" id="PF01370"/>
    </source>
</evidence>
<proteinExistence type="inferred from homology"/>
<dbReference type="OrthoDB" id="7209874at2"/>
<accession>A0A4Q2RHJ5</accession>
<comment type="similarity">
    <text evidence="2">Belongs to the NAD(P)-dependent epimerase/dehydratase family.</text>
</comment>
<comment type="caution">
    <text evidence="4">The sequence shown here is derived from an EMBL/GenBank/DDBJ whole genome shotgun (WGS) entry which is preliminary data.</text>
</comment>
<name>A0A4Q2RHJ5_9HYPH</name>
<gene>
    <name evidence="4" type="ORF">D3272_04435</name>
</gene>